<keyword evidence="1" id="KW-0479">Metal-binding</keyword>
<dbReference type="InterPro" id="IPR001138">
    <property type="entry name" value="Zn2Cys6_DnaBD"/>
</dbReference>
<protein>
    <submittedName>
        <fullName evidence="9">C6 zinc finger domain protein</fullName>
    </submittedName>
</protein>
<keyword evidence="6" id="KW-0539">Nucleus</keyword>
<evidence type="ECO:0000313" key="9">
    <source>
        <dbReference type="EMBL" id="KAL3421708.1"/>
    </source>
</evidence>
<dbReference type="SUPFAM" id="SSF57701">
    <property type="entry name" value="Zn2/Cys6 DNA-binding domain"/>
    <property type="match status" value="1"/>
</dbReference>
<gene>
    <name evidence="9" type="ORF">PVAG01_05864</name>
</gene>
<feature type="domain" description="Zn(2)-C6 fungal-type" evidence="8">
    <location>
        <begin position="40"/>
        <end position="68"/>
    </location>
</feature>
<name>A0ABR4PEG7_9HELO</name>
<evidence type="ECO:0000256" key="7">
    <source>
        <dbReference type="SAM" id="MobiDB-lite"/>
    </source>
</evidence>
<dbReference type="CDD" id="cd00067">
    <property type="entry name" value="GAL4"/>
    <property type="match status" value="1"/>
</dbReference>
<dbReference type="InterPro" id="IPR052360">
    <property type="entry name" value="Transcr_Regulatory_Proteins"/>
</dbReference>
<organism evidence="9 10">
    <name type="scientific">Phlyctema vagabunda</name>
    <dbReference type="NCBI Taxonomy" id="108571"/>
    <lineage>
        <taxon>Eukaryota</taxon>
        <taxon>Fungi</taxon>
        <taxon>Dikarya</taxon>
        <taxon>Ascomycota</taxon>
        <taxon>Pezizomycotina</taxon>
        <taxon>Leotiomycetes</taxon>
        <taxon>Helotiales</taxon>
        <taxon>Dermateaceae</taxon>
        <taxon>Phlyctema</taxon>
    </lineage>
</organism>
<evidence type="ECO:0000256" key="4">
    <source>
        <dbReference type="ARBA" id="ARBA00023125"/>
    </source>
</evidence>
<dbReference type="EMBL" id="JBFCZG010000005">
    <property type="protein sequence ID" value="KAL3421708.1"/>
    <property type="molecule type" value="Genomic_DNA"/>
</dbReference>
<reference evidence="9 10" key="1">
    <citation type="submission" date="2024-06" db="EMBL/GenBank/DDBJ databases">
        <title>Complete genome of Phlyctema vagabunda strain 19-DSS-EL-015.</title>
        <authorList>
            <person name="Fiorenzani C."/>
        </authorList>
    </citation>
    <scope>NUCLEOTIDE SEQUENCE [LARGE SCALE GENOMIC DNA]</scope>
    <source>
        <strain evidence="9 10">19-DSS-EL-015</strain>
    </source>
</reference>
<dbReference type="InterPro" id="IPR021858">
    <property type="entry name" value="Fun_TF"/>
</dbReference>
<feature type="compositionally biased region" description="Low complexity" evidence="7">
    <location>
        <begin position="1"/>
        <end position="27"/>
    </location>
</feature>
<dbReference type="Gene3D" id="4.10.240.10">
    <property type="entry name" value="Zn(2)-C6 fungal-type DNA-binding domain"/>
    <property type="match status" value="1"/>
</dbReference>
<dbReference type="Pfam" id="PF00172">
    <property type="entry name" value="Zn_clus"/>
    <property type="match status" value="1"/>
</dbReference>
<dbReference type="Proteomes" id="UP001629113">
    <property type="component" value="Unassembled WGS sequence"/>
</dbReference>
<keyword evidence="10" id="KW-1185">Reference proteome</keyword>
<accession>A0ABR4PEG7</accession>
<proteinExistence type="predicted"/>
<keyword evidence="4" id="KW-0238">DNA-binding</keyword>
<keyword evidence="5" id="KW-0804">Transcription</keyword>
<keyword evidence="2" id="KW-0862">Zinc</keyword>
<sequence>MSTPTTTGIATSAATTTKTAKNDSTTSARKRAKTPRARTGCLTCRIRHVKCDERKPQCRNCTNTRRVCDGYTANRRVPNQNLRLSVADPAASASLNLAAVLPDDFHERRHFSFFETRTAAEFSGYFDLDFWGQLVLQLSRSQPAVRHIVIALGTLHERLQKGNGDLGEWDELKHYSVLQYNKAIGHLNAQLSGGERQSTGVTLICCILFICFETLQKNYDSTFRHLKAGLSILRQWQDANLTSGRKLVNPEEKFIEENLAHLFTRLDIQATSFVEDRPPQLSMSHRFPGAGPDMPSIFCSMEEARDWLDVTRYWFYNVRSTKTWTENSETSLKLCQQWGTAFDAYMRRSSKQMRSAQIRAASMLKIIHLLTSILTGTQMSMVREHYEPYNAQFENIASLAASLIEASSGGNDAAPAACGFRFSFDMGVIAPLYFVATSAYAVPTRLRAIALLRKTTRREGIWDPKGAARLAQEVFNGWRGEVNENGVFDIPWQEAVEPEKDEDWQNRMALFKGVSGMNKQEAASSPDSLPGSEDTLVGDS</sequence>
<evidence type="ECO:0000256" key="1">
    <source>
        <dbReference type="ARBA" id="ARBA00022723"/>
    </source>
</evidence>
<dbReference type="PANTHER" id="PTHR36206">
    <property type="entry name" value="ASPERCRYPTIN BIOSYNTHESIS CLUSTER-SPECIFIC TRANSCRIPTION REGULATOR ATNN-RELATED"/>
    <property type="match status" value="1"/>
</dbReference>
<feature type="region of interest" description="Disordered" evidence="7">
    <location>
        <begin position="1"/>
        <end position="34"/>
    </location>
</feature>
<evidence type="ECO:0000313" key="10">
    <source>
        <dbReference type="Proteomes" id="UP001629113"/>
    </source>
</evidence>
<dbReference type="SMART" id="SM00066">
    <property type="entry name" value="GAL4"/>
    <property type="match status" value="1"/>
</dbReference>
<evidence type="ECO:0000256" key="6">
    <source>
        <dbReference type="ARBA" id="ARBA00023242"/>
    </source>
</evidence>
<evidence type="ECO:0000256" key="5">
    <source>
        <dbReference type="ARBA" id="ARBA00023163"/>
    </source>
</evidence>
<evidence type="ECO:0000256" key="3">
    <source>
        <dbReference type="ARBA" id="ARBA00023015"/>
    </source>
</evidence>
<feature type="compositionally biased region" description="Polar residues" evidence="7">
    <location>
        <begin position="517"/>
        <end position="527"/>
    </location>
</feature>
<keyword evidence="3" id="KW-0805">Transcription regulation</keyword>
<evidence type="ECO:0000259" key="8">
    <source>
        <dbReference type="PROSITE" id="PS50048"/>
    </source>
</evidence>
<dbReference type="PROSITE" id="PS00463">
    <property type="entry name" value="ZN2_CY6_FUNGAL_1"/>
    <property type="match status" value="1"/>
</dbReference>
<dbReference type="PANTHER" id="PTHR36206:SF12">
    <property type="entry name" value="ASPERCRYPTIN BIOSYNTHESIS CLUSTER-SPECIFIC TRANSCRIPTION REGULATOR ATNN-RELATED"/>
    <property type="match status" value="1"/>
</dbReference>
<dbReference type="Pfam" id="PF11951">
    <property type="entry name" value="Fungal_trans_2"/>
    <property type="match status" value="1"/>
</dbReference>
<feature type="region of interest" description="Disordered" evidence="7">
    <location>
        <begin position="516"/>
        <end position="540"/>
    </location>
</feature>
<evidence type="ECO:0000256" key="2">
    <source>
        <dbReference type="ARBA" id="ARBA00022833"/>
    </source>
</evidence>
<comment type="caution">
    <text evidence="9">The sequence shown here is derived from an EMBL/GenBank/DDBJ whole genome shotgun (WGS) entry which is preliminary data.</text>
</comment>
<dbReference type="InterPro" id="IPR036864">
    <property type="entry name" value="Zn2-C6_fun-type_DNA-bd_sf"/>
</dbReference>
<dbReference type="PROSITE" id="PS50048">
    <property type="entry name" value="ZN2_CY6_FUNGAL_2"/>
    <property type="match status" value="1"/>
</dbReference>